<evidence type="ECO:0000256" key="1">
    <source>
        <dbReference type="SAM" id="MobiDB-lite"/>
    </source>
</evidence>
<reference evidence="2 3" key="1">
    <citation type="submission" date="2014-04" db="EMBL/GenBank/DDBJ databases">
        <authorList>
            <consortium name="DOE Joint Genome Institute"/>
            <person name="Kuo A."/>
            <person name="Ruytinx J."/>
            <person name="Rineau F."/>
            <person name="Colpaert J."/>
            <person name="Kohler A."/>
            <person name="Nagy L.G."/>
            <person name="Floudas D."/>
            <person name="Copeland A."/>
            <person name="Barry K.W."/>
            <person name="Cichocki N."/>
            <person name="Veneault-Fourrey C."/>
            <person name="LaButti K."/>
            <person name="Lindquist E.A."/>
            <person name="Lipzen A."/>
            <person name="Lundell T."/>
            <person name="Morin E."/>
            <person name="Murat C."/>
            <person name="Sun H."/>
            <person name="Tunlid A."/>
            <person name="Henrissat B."/>
            <person name="Grigoriev I.V."/>
            <person name="Hibbett D.S."/>
            <person name="Martin F."/>
            <person name="Nordberg H.P."/>
            <person name="Cantor M.N."/>
            <person name="Hua S.X."/>
        </authorList>
    </citation>
    <scope>NUCLEOTIDE SEQUENCE [LARGE SCALE GENOMIC DNA]</scope>
    <source>
        <strain evidence="2 3">UH-Slu-Lm8-n1</strain>
    </source>
</reference>
<keyword evidence="3" id="KW-1185">Reference proteome</keyword>
<dbReference type="Proteomes" id="UP000054485">
    <property type="component" value="Unassembled WGS sequence"/>
</dbReference>
<accession>A0A0D0AQ70</accession>
<gene>
    <name evidence="2" type="ORF">CY34DRAFT_803332</name>
</gene>
<proteinExistence type="predicted"/>
<evidence type="ECO:0000313" key="2">
    <source>
        <dbReference type="EMBL" id="KIK43901.1"/>
    </source>
</evidence>
<dbReference type="EMBL" id="KN835202">
    <property type="protein sequence ID" value="KIK43901.1"/>
    <property type="molecule type" value="Genomic_DNA"/>
</dbReference>
<feature type="region of interest" description="Disordered" evidence="1">
    <location>
        <begin position="53"/>
        <end position="73"/>
    </location>
</feature>
<sequence length="73" mass="8659">MTMRSNRYRLPNPTTFSLMLQEERLHLSTSIPDPFMLHMTYRIINHQIAITPSSTEGESYTWPHENERSHSKI</sequence>
<protein>
    <submittedName>
        <fullName evidence="2">Uncharacterized protein</fullName>
    </submittedName>
</protein>
<dbReference type="AlphaFoldDB" id="A0A0D0AQ70"/>
<reference evidence="3" key="2">
    <citation type="submission" date="2015-01" db="EMBL/GenBank/DDBJ databases">
        <title>Evolutionary Origins and Diversification of the Mycorrhizal Mutualists.</title>
        <authorList>
            <consortium name="DOE Joint Genome Institute"/>
            <consortium name="Mycorrhizal Genomics Consortium"/>
            <person name="Kohler A."/>
            <person name="Kuo A."/>
            <person name="Nagy L.G."/>
            <person name="Floudas D."/>
            <person name="Copeland A."/>
            <person name="Barry K.W."/>
            <person name="Cichocki N."/>
            <person name="Veneault-Fourrey C."/>
            <person name="LaButti K."/>
            <person name="Lindquist E.A."/>
            <person name="Lipzen A."/>
            <person name="Lundell T."/>
            <person name="Morin E."/>
            <person name="Murat C."/>
            <person name="Riley R."/>
            <person name="Ohm R."/>
            <person name="Sun H."/>
            <person name="Tunlid A."/>
            <person name="Henrissat B."/>
            <person name="Grigoriev I.V."/>
            <person name="Hibbett D.S."/>
            <person name="Martin F."/>
        </authorList>
    </citation>
    <scope>NUCLEOTIDE SEQUENCE [LARGE SCALE GENOMIC DNA]</scope>
    <source>
        <strain evidence="3">UH-Slu-Lm8-n1</strain>
    </source>
</reference>
<organism evidence="2 3">
    <name type="scientific">Suillus luteus UH-Slu-Lm8-n1</name>
    <dbReference type="NCBI Taxonomy" id="930992"/>
    <lineage>
        <taxon>Eukaryota</taxon>
        <taxon>Fungi</taxon>
        <taxon>Dikarya</taxon>
        <taxon>Basidiomycota</taxon>
        <taxon>Agaricomycotina</taxon>
        <taxon>Agaricomycetes</taxon>
        <taxon>Agaricomycetidae</taxon>
        <taxon>Boletales</taxon>
        <taxon>Suillineae</taxon>
        <taxon>Suillaceae</taxon>
        <taxon>Suillus</taxon>
    </lineage>
</organism>
<feature type="compositionally biased region" description="Basic and acidic residues" evidence="1">
    <location>
        <begin position="64"/>
        <end position="73"/>
    </location>
</feature>
<dbReference type="InParanoid" id="A0A0D0AQ70"/>
<evidence type="ECO:0000313" key="3">
    <source>
        <dbReference type="Proteomes" id="UP000054485"/>
    </source>
</evidence>
<dbReference type="HOGENOM" id="CLU_2706481_0_0_1"/>
<name>A0A0D0AQ70_9AGAM</name>